<organism evidence="1">
    <name type="scientific">viral metagenome</name>
    <dbReference type="NCBI Taxonomy" id="1070528"/>
    <lineage>
        <taxon>unclassified sequences</taxon>
        <taxon>metagenomes</taxon>
        <taxon>organismal metagenomes</taxon>
    </lineage>
</organism>
<name>A0A6M3LX79_9ZZZZ</name>
<gene>
    <name evidence="1" type="ORF">MM171A00774_0003</name>
</gene>
<reference evidence="1" key="1">
    <citation type="submission" date="2020-03" db="EMBL/GenBank/DDBJ databases">
        <title>The deep terrestrial virosphere.</title>
        <authorList>
            <person name="Holmfeldt K."/>
            <person name="Nilsson E."/>
            <person name="Simone D."/>
            <person name="Lopez-Fernandez M."/>
            <person name="Wu X."/>
            <person name="de Brujin I."/>
            <person name="Lundin D."/>
            <person name="Andersson A."/>
            <person name="Bertilsson S."/>
            <person name="Dopson M."/>
        </authorList>
    </citation>
    <scope>NUCLEOTIDE SEQUENCE</scope>
    <source>
        <strain evidence="1">MM171A00774</strain>
    </source>
</reference>
<evidence type="ECO:0000313" key="1">
    <source>
        <dbReference type="EMBL" id="QJA99917.1"/>
    </source>
</evidence>
<dbReference type="EMBL" id="MT143674">
    <property type="protein sequence ID" value="QJA99917.1"/>
    <property type="molecule type" value="Genomic_DNA"/>
</dbReference>
<accession>A0A6M3LX79</accession>
<dbReference type="AlphaFoldDB" id="A0A6M3LX79"/>
<protein>
    <submittedName>
        <fullName evidence="1">Uncharacterized protein</fullName>
    </submittedName>
</protein>
<sequence length="223" mass="25467">MSDGSDPGRLIVIEILKIAGSFVFGLLMRNEVGRFLITAKKRFLNDFITINLISIHTYKSIEIENFDLEVFQHMQKRIPNLKIVSISHKAMQIGMPTFGTMNIILTEEPNLDEEGALEEIKISLSLENPIRIGIREINLINDYYNITEQVHHVVEGMLSERPKLKRNYIIAEISRISGFLEEKTFEIDNEDLSAHIHATSSKITIVAEPPTYIVKAVKKYLLT</sequence>
<proteinExistence type="predicted"/>